<evidence type="ECO:0000313" key="4">
    <source>
        <dbReference type="Proteomes" id="UP001418222"/>
    </source>
</evidence>
<dbReference type="PANTHER" id="PTHR47926:SF481">
    <property type="entry name" value="TETRATRICOPEPTIDE-LIKE HELICAL DOMAIN SUPERFAMILY"/>
    <property type="match status" value="1"/>
</dbReference>
<dbReference type="FunFam" id="1.25.40.10:FF:000242">
    <property type="entry name" value="Pentatricopeptide repeat-containing protein"/>
    <property type="match status" value="1"/>
</dbReference>
<dbReference type="EMBL" id="JBBWWQ010000003">
    <property type="protein sequence ID" value="KAK8951877.1"/>
    <property type="molecule type" value="Genomic_DNA"/>
</dbReference>
<organism evidence="3 4">
    <name type="scientific">Platanthera zijinensis</name>
    <dbReference type="NCBI Taxonomy" id="2320716"/>
    <lineage>
        <taxon>Eukaryota</taxon>
        <taxon>Viridiplantae</taxon>
        <taxon>Streptophyta</taxon>
        <taxon>Embryophyta</taxon>
        <taxon>Tracheophyta</taxon>
        <taxon>Spermatophyta</taxon>
        <taxon>Magnoliopsida</taxon>
        <taxon>Liliopsida</taxon>
        <taxon>Asparagales</taxon>
        <taxon>Orchidaceae</taxon>
        <taxon>Orchidoideae</taxon>
        <taxon>Orchideae</taxon>
        <taxon>Orchidinae</taxon>
        <taxon>Platanthera</taxon>
    </lineage>
</organism>
<evidence type="ECO:0000256" key="1">
    <source>
        <dbReference type="ARBA" id="ARBA00022737"/>
    </source>
</evidence>
<dbReference type="Proteomes" id="UP001418222">
    <property type="component" value="Unassembled WGS sequence"/>
</dbReference>
<comment type="caution">
    <text evidence="3">The sequence shown here is derived from an EMBL/GenBank/DDBJ whole genome shotgun (WGS) entry which is preliminary data.</text>
</comment>
<dbReference type="InterPro" id="IPR002885">
    <property type="entry name" value="PPR_rpt"/>
</dbReference>
<dbReference type="PANTHER" id="PTHR47926">
    <property type="entry name" value="PENTATRICOPEPTIDE REPEAT-CONTAINING PROTEIN"/>
    <property type="match status" value="1"/>
</dbReference>
<dbReference type="InterPro" id="IPR046960">
    <property type="entry name" value="PPR_At4g14850-like_plant"/>
</dbReference>
<evidence type="ECO:0000313" key="3">
    <source>
        <dbReference type="EMBL" id="KAK8951877.1"/>
    </source>
</evidence>
<keyword evidence="1" id="KW-0677">Repeat</keyword>
<dbReference type="PROSITE" id="PS51375">
    <property type="entry name" value="PPR"/>
    <property type="match status" value="4"/>
</dbReference>
<dbReference type="GO" id="GO:0009451">
    <property type="term" value="P:RNA modification"/>
    <property type="evidence" value="ECO:0007669"/>
    <property type="project" value="InterPro"/>
</dbReference>
<evidence type="ECO:0000256" key="2">
    <source>
        <dbReference type="PROSITE-ProRule" id="PRU00708"/>
    </source>
</evidence>
<accession>A0AAP0BVS5</accession>
<dbReference type="InterPro" id="IPR011990">
    <property type="entry name" value="TPR-like_helical_dom_sf"/>
</dbReference>
<name>A0AAP0BVS5_9ASPA</name>
<dbReference type="NCBIfam" id="TIGR00756">
    <property type="entry name" value="PPR"/>
    <property type="match status" value="3"/>
</dbReference>
<dbReference type="GO" id="GO:0003723">
    <property type="term" value="F:RNA binding"/>
    <property type="evidence" value="ECO:0007669"/>
    <property type="project" value="InterPro"/>
</dbReference>
<feature type="repeat" description="PPR" evidence="2">
    <location>
        <begin position="242"/>
        <end position="276"/>
    </location>
</feature>
<protein>
    <submittedName>
        <fullName evidence="3">Pentatricopeptide repeat-containing protein</fullName>
    </submittedName>
</protein>
<keyword evidence="4" id="KW-1185">Reference proteome</keyword>
<dbReference type="AlphaFoldDB" id="A0AAP0BVS5"/>
<reference evidence="3 4" key="1">
    <citation type="journal article" date="2022" name="Nat. Plants">
        <title>Genomes of leafy and leafless Platanthera orchids illuminate the evolution of mycoheterotrophy.</title>
        <authorList>
            <person name="Li M.H."/>
            <person name="Liu K.W."/>
            <person name="Li Z."/>
            <person name="Lu H.C."/>
            <person name="Ye Q.L."/>
            <person name="Zhang D."/>
            <person name="Wang J.Y."/>
            <person name="Li Y.F."/>
            <person name="Zhong Z.M."/>
            <person name="Liu X."/>
            <person name="Yu X."/>
            <person name="Liu D.K."/>
            <person name="Tu X.D."/>
            <person name="Liu B."/>
            <person name="Hao Y."/>
            <person name="Liao X.Y."/>
            <person name="Jiang Y.T."/>
            <person name="Sun W.H."/>
            <person name="Chen J."/>
            <person name="Chen Y.Q."/>
            <person name="Ai Y."/>
            <person name="Zhai J.W."/>
            <person name="Wu S.S."/>
            <person name="Zhou Z."/>
            <person name="Hsiao Y.Y."/>
            <person name="Wu W.L."/>
            <person name="Chen Y.Y."/>
            <person name="Lin Y.F."/>
            <person name="Hsu J.L."/>
            <person name="Li C.Y."/>
            <person name="Wang Z.W."/>
            <person name="Zhao X."/>
            <person name="Zhong W.Y."/>
            <person name="Ma X.K."/>
            <person name="Ma L."/>
            <person name="Huang J."/>
            <person name="Chen G.Z."/>
            <person name="Huang M.Z."/>
            <person name="Huang L."/>
            <person name="Peng D.H."/>
            <person name="Luo Y.B."/>
            <person name="Zou S.Q."/>
            <person name="Chen S.P."/>
            <person name="Lan S."/>
            <person name="Tsai W.C."/>
            <person name="Van de Peer Y."/>
            <person name="Liu Z.J."/>
        </authorList>
    </citation>
    <scope>NUCLEOTIDE SEQUENCE [LARGE SCALE GENOMIC DNA]</scope>
    <source>
        <strain evidence="3">Lor287</strain>
    </source>
</reference>
<feature type="repeat" description="PPR" evidence="2">
    <location>
        <begin position="343"/>
        <end position="377"/>
    </location>
</feature>
<sequence length="527" mass="57631">MEHGQSPLEAGEPAVAGKVLPHLILGAEPRVEHLTQALEPAKLIAEVKLLVKRGFFYDALQLFSLLRASNTDPTNLPIVYALKACGSLQAFKEGLSIHTFITKAGLLDQNLTSMNSLIEMYSSFARVDAARQVFDGMPERNTVSWNMMMFGYGTCGQATAALDFCNLMKKNRVRIDTVGFKIILPICGEAGALQAGESVHCHLIISGLLNNTALATAIAGMYANCRELCAAEKAFEENLRKDAASWNAMIANYSQARKFESSLELLNQMLAQGHNPSRPTILPSLQACTQLSSIKPGMAIHGLIISNGLYQDVSIKGLVIDMYTKCGEMGPACRVFAEIANCRVNTWSCMINGLGIHGRIQGSLMLFFQMLKNGVEPDDVVFLVLLSSCSHCGSTEEGWKVFFYMFSQFGIRPSMEHWVAMVDLVGRGGWIDEALEFMNEMPLEVDSGLVGAFLGACRIHGNQAIGKEMGDWLIERGCSVAGFYKLLVGIGAGGGNWDEVIRIREVIERRRLRGNSGTSLVEGSYKF</sequence>
<dbReference type="Gene3D" id="1.25.40.10">
    <property type="entry name" value="Tetratricopeptide repeat domain"/>
    <property type="match status" value="2"/>
</dbReference>
<proteinExistence type="predicted"/>
<feature type="repeat" description="PPR" evidence="2">
    <location>
        <begin position="378"/>
        <end position="413"/>
    </location>
</feature>
<feature type="repeat" description="PPR" evidence="2">
    <location>
        <begin position="141"/>
        <end position="175"/>
    </location>
</feature>
<dbReference type="Pfam" id="PF13041">
    <property type="entry name" value="PPR_2"/>
    <property type="match status" value="1"/>
</dbReference>
<dbReference type="Pfam" id="PF01535">
    <property type="entry name" value="PPR"/>
    <property type="match status" value="4"/>
</dbReference>
<gene>
    <name evidence="3" type="ORF">KSP39_PZI004888</name>
</gene>